<proteinExistence type="predicted"/>
<dbReference type="Proteomes" id="UP000887159">
    <property type="component" value="Unassembled WGS sequence"/>
</dbReference>
<comment type="caution">
    <text evidence="1">The sequence shown here is derived from an EMBL/GenBank/DDBJ whole genome shotgun (WGS) entry which is preliminary data.</text>
</comment>
<name>A0A8X6REV1_TRICX</name>
<keyword evidence="2" id="KW-1185">Reference proteome</keyword>
<dbReference type="AlphaFoldDB" id="A0A8X6REV1"/>
<evidence type="ECO:0000313" key="2">
    <source>
        <dbReference type="Proteomes" id="UP000887159"/>
    </source>
</evidence>
<gene>
    <name evidence="1" type="ORF">TNCV_4876271</name>
</gene>
<sequence length="94" mass="10634">MRYGKLLGVGNSGSQKVKCTVVEVKDVDREIVHQKSGHFGTNNVASRFFIQCHQENRLRSRKTLTTDSHHGCRLEPRATELRGDIVHDESIQSC</sequence>
<dbReference type="EMBL" id="BMAU01021165">
    <property type="protein sequence ID" value="GFX92770.1"/>
    <property type="molecule type" value="Genomic_DNA"/>
</dbReference>
<organism evidence="1 2">
    <name type="scientific">Trichonephila clavipes</name>
    <name type="common">Golden silk orbweaver</name>
    <name type="synonym">Nephila clavipes</name>
    <dbReference type="NCBI Taxonomy" id="2585209"/>
    <lineage>
        <taxon>Eukaryota</taxon>
        <taxon>Metazoa</taxon>
        <taxon>Ecdysozoa</taxon>
        <taxon>Arthropoda</taxon>
        <taxon>Chelicerata</taxon>
        <taxon>Arachnida</taxon>
        <taxon>Araneae</taxon>
        <taxon>Araneomorphae</taxon>
        <taxon>Entelegynae</taxon>
        <taxon>Araneoidea</taxon>
        <taxon>Nephilidae</taxon>
        <taxon>Trichonephila</taxon>
    </lineage>
</organism>
<evidence type="ECO:0000313" key="1">
    <source>
        <dbReference type="EMBL" id="GFX92770.1"/>
    </source>
</evidence>
<protein>
    <submittedName>
        <fullName evidence="1">Uncharacterized protein</fullName>
    </submittedName>
</protein>
<accession>A0A8X6REV1</accession>
<reference evidence="1" key="1">
    <citation type="submission" date="2020-08" db="EMBL/GenBank/DDBJ databases">
        <title>Multicomponent nature underlies the extraordinary mechanical properties of spider dragline silk.</title>
        <authorList>
            <person name="Kono N."/>
            <person name="Nakamura H."/>
            <person name="Mori M."/>
            <person name="Yoshida Y."/>
            <person name="Ohtoshi R."/>
            <person name="Malay A.D."/>
            <person name="Moran D.A.P."/>
            <person name="Tomita M."/>
            <person name="Numata K."/>
            <person name="Arakawa K."/>
        </authorList>
    </citation>
    <scope>NUCLEOTIDE SEQUENCE</scope>
</reference>